<accession>A0ACC2WI84</accession>
<evidence type="ECO:0000313" key="1">
    <source>
        <dbReference type="EMBL" id="KAJ9111163.1"/>
    </source>
</evidence>
<name>A0ACC2WI84_9TREE</name>
<protein>
    <submittedName>
        <fullName evidence="1">Uncharacterized protein</fullName>
    </submittedName>
</protein>
<organism evidence="1 2">
    <name type="scientific">Naganishia adeliensis</name>
    <dbReference type="NCBI Taxonomy" id="92952"/>
    <lineage>
        <taxon>Eukaryota</taxon>
        <taxon>Fungi</taxon>
        <taxon>Dikarya</taxon>
        <taxon>Basidiomycota</taxon>
        <taxon>Agaricomycotina</taxon>
        <taxon>Tremellomycetes</taxon>
        <taxon>Filobasidiales</taxon>
        <taxon>Filobasidiaceae</taxon>
        <taxon>Naganishia</taxon>
    </lineage>
</organism>
<evidence type="ECO:0000313" key="2">
    <source>
        <dbReference type="Proteomes" id="UP001230649"/>
    </source>
</evidence>
<reference evidence="1" key="1">
    <citation type="submission" date="2023-04" db="EMBL/GenBank/DDBJ databases">
        <title>Draft Genome sequencing of Naganishia species isolated from polar environments using Oxford Nanopore Technology.</title>
        <authorList>
            <person name="Leo P."/>
            <person name="Venkateswaran K."/>
        </authorList>
    </citation>
    <scope>NUCLEOTIDE SEQUENCE</scope>
    <source>
        <strain evidence="1">MNA-CCFEE 5262</strain>
    </source>
</reference>
<dbReference type="EMBL" id="JASBWS010000020">
    <property type="protein sequence ID" value="KAJ9111163.1"/>
    <property type="molecule type" value="Genomic_DNA"/>
</dbReference>
<comment type="caution">
    <text evidence="1">The sequence shown here is derived from an EMBL/GenBank/DDBJ whole genome shotgun (WGS) entry which is preliminary data.</text>
</comment>
<sequence>MSGNPAANPNSNPPANSNGNSNGNPAPKPIMTSKLSIPPPPARVHTEEDAEFLQSLHRRAQAIREAEAAAAAAALANPTSLVVKPRPLTMRESQLVDHLVRLQLFLAIAPGSWQQYGTIPSGTEMYPMQNPWATFPGNQSSDAISFVSSPHPALNRFLLPNGEHVTCAYWNGLFQITGTDIVRALAFRFEAFGRPVKTAMVKKFEEGVFSDLRNLKPGEDAALEKPKSEFLDLLFKYGCIRTQKKQKVFYWFSVPHDRLFLDALERDLKREKEGQDTTTEVIGEPARSFRWDPSRTLFEQYAASEPGSLTHIPHTVYIRPDPIPEPTPRTPFNPNGNKGKPLAPPMPSAINPANNPASTDTVSLFEGSPAYKQRKKRGLRDSSLNKFEKDAKAGHDDDADEEGSFSEEDSAPGSVVRTPRTATTAAQPFPPGTQPGQPVDKGKMRAIPPNGSHAQSAANNDARDDSKPLIGRPRAQPYPPGMRPHPMAFINTLGPYPHHLPMPLAGTKRTLSQSTHEAEYAESGGSISDVGSPNEPWKAFMCPLQSCRKTFKRLEHLKRHIRTHTEERPYECTKCQKRFSRGDNLMQHLKIHDKMSESGEEKAVQQ</sequence>
<gene>
    <name evidence="1" type="ORF">QFC20_002657</name>
</gene>
<proteinExistence type="predicted"/>
<keyword evidence="2" id="KW-1185">Reference proteome</keyword>
<dbReference type="Proteomes" id="UP001230649">
    <property type="component" value="Unassembled WGS sequence"/>
</dbReference>